<feature type="region of interest" description="Disordered" evidence="1">
    <location>
        <begin position="53"/>
        <end position="74"/>
    </location>
</feature>
<feature type="transmembrane region" description="Helical" evidence="2">
    <location>
        <begin position="83"/>
        <end position="105"/>
    </location>
</feature>
<feature type="domain" description="Fatty acid desaturase" evidence="3">
    <location>
        <begin position="5"/>
        <end position="238"/>
    </location>
</feature>
<proteinExistence type="predicted"/>
<evidence type="ECO:0000259" key="3">
    <source>
        <dbReference type="Pfam" id="PF00487"/>
    </source>
</evidence>
<evidence type="ECO:0000313" key="4">
    <source>
        <dbReference type="EMBL" id="MBR7674877.1"/>
    </source>
</evidence>
<evidence type="ECO:0000313" key="5">
    <source>
        <dbReference type="Proteomes" id="UP000675554"/>
    </source>
</evidence>
<evidence type="ECO:0000256" key="1">
    <source>
        <dbReference type="SAM" id="MobiDB-lite"/>
    </source>
</evidence>
<dbReference type="PANTHER" id="PTHR12879">
    <property type="entry name" value="SPHINGOLIPID DELTA 4 DESATURASE/C-4 HYDROXYLASE PROTEIN DES2"/>
    <property type="match status" value="1"/>
</dbReference>
<keyword evidence="2" id="KW-0472">Membrane</keyword>
<dbReference type="InterPro" id="IPR005804">
    <property type="entry name" value="FA_desaturase_dom"/>
</dbReference>
<dbReference type="GO" id="GO:0042284">
    <property type="term" value="F:sphingolipid delta-4 desaturase activity"/>
    <property type="evidence" value="ECO:0007669"/>
    <property type="project" value="TreeGrafter"/>
</dbReference>
<keyword evidence="2" id="KW-0812">Transmembrane</keyword>
<dbReference type="GO" id="GO:0016020">
    <property type="term" value="C:membrane"/>
    <property type="evidence" value="ECO:0007669"/>
    <property type="project" value="GOC"/>
</dbReference>
<dbReference type="GO" id="GO:0046513">
    <property type="term" value="P:ceramide biosynthetic process"/>
    <property type="evidence" value="ECO:0007669"/>
    <property type="project" value="TreeGrafter"/>
</dbReference>
<reference evidence="4" key="1">
    <citation type="submission" date="2021-04" db="EMBL/GenBank/DDBJ databases">
        <title>Sequencing of actinobacteria type strains.</title>
        <authorList>
            <person name="Nguyen G.-S."/>
            <person name="Wentzel A."/>
        </authorList>
    </citation>
    <scope>NUCLEOTIDE SEQUENCE</scope>
    <source>
        <strain evidence="4">DSM 42095</strain>
    </source>
</reference>
<sequence>MMTYNIIIISHLFTHQPWFRSQVLNGAVSMMNSASIAQSVQEYELSHVRNHHRYNNDRQAADGTTKDTSSTYRDGRDGEHAGLLRYIVGGALDSMLSLATALLSVTRLFRVGPHESALRYASRSPGPRGVELRQVRLDRLAHFAFVCLLGALSWQWLLMCYLPAVFLGLVLVNVQNYYRHFGAEPDSRYANSVSHYGRVYNLLTFNDGYHQEHHLRPPTHWSRLPDVRSRYRAELDSVDRVISPVPAILGFLDIGRAQGNPKKTTVTGADR</sequence>
<evidence type="ECO:0000256" key="2">
    <source>
        <dbReference type="SAM" id="Phobius"/>
    </source>
</evidence>
<dbReference type="EMBL" id="JAGSMN010000399">
    <property type="protein sequence ID" value="MBR7674877.1"/>
    <property type="molecule type" value="Genomic_DNA"/>
</dbReference>
<protein>
    <submittedName>
        <fullName evidence="4">Fatty acid desaturase</fullName>
    </submittedName>
</protein>
<gene>
    <name evidence="4" type="ORF">KDA82_17990</name>
</gene>
<comment type="caution">
    <text evidence="4">The sequence shown here is derived from an EMBL/GenBank/DDBJ whole genome shotgun (WGS) entry which is preliminary data.</text>
</comment>
<accession>A0A8T4IY81</accession>
<dbReference type="AlphaFoldDB" id="A0A8T4IY81"/>
<dbReference type="Proteomes" id="UP000675554">
    <property type="component" value="Unassembled WGS sequence"/>
</dbReference>
<dbReference type="PANTHER" id="PTHR12879:SF8">
    <property type="entry name" value="SPHINGOLIPID DELTA(4)-DESATURASE DES1"/>
    <property type="match status" value="1"/>
</dbReference>
<feature type="transmembrane region" description="Helical" evidence="2">
    <location>
        <begin position="143"/>
        <end position="172"/>
    </location>
</feature>
<name>A0A8T4IY81_9ACTN</name>
<organism evidence="4 5">
    <name type="scientific">Streptomyces daliensis</name>
    <dbReference type="NCBI Taxonomy" id="299421"/>
    <lineage>
        <taxon>Bacteria</taxon>
        <taxon>Bacillati</taxon>
        <taxon>Actinomycetota</taxon>
        <taxon>Actinomycetes</taxon>
        <taxon>Kitasatosporales</taxon>
        <taxon>Streptomycetaceae</taxon>
        <taxon>Streptomyces</taxon>
    </lineage>
</organism>
<keyword evidence="5" id="KW-1185">Reference proteome</keyword>
<keyword evidence="2" id="KW-1133">Transmembrane helix</keyword>
<dbReference type="CDD" id="cd01060">
    <property type="entry name" value="Membrane-FADS-like"/>
    <property type="match status" value="1"/>
</dbReference>
<dbReference type="Pfam" id="PF00487">
    <property type="entry name" value="FA_desaturase"/>
    <property type="match status" value="1"/>
</dbReference>